<dbReference type="GO" id="GO:0005840">
    <property type="term" value="C:ribosome"/>
    <property type="evidence" value="ECO:0007669"/>
    <property type="project" value="UniProtKB-KW"/>
</dbReference>
<dbReference type="AlphaFoldDB" id="A0A2U1KSI7"/>
<dbReference type="InterPro" id="IPR027417">
    <property type="entry name" value="P-loop_NTPase"/>
</dbReference>
<evidence type="ECO:0000256" key="4">
    <source>
        <dbReference type="ARBA" id="ARBA00023054"/>
    </source>
</evidence>
<dbReference type="SUPFAM" id="SSF52540">
    <property type="entry name" value="P-loop containing nucleoside triphosphate hydrolases"/>
    <property type="match status" value="1"/>
</dbReference>
<accession>A0A2U1KSI7</accession>
<dbReference type="GO" id="GO:0003777">
    <property type="term" value="F:microtubule motor activity"/>
    <property type="evidence" value="ECO:0007669"/>
    <property type="project" value="InterPro"/>
</dbReference>
<dbReference type="GO" id="GO:0006412">
    <property type="term" value="P:translation"/>
    <property type="evidence" value="ECO:0007669"/>
    <property type="project" value="InterPro"/>
</dbReference>
<dbReference type="Proteomes" id="UP000245207">
    <property type="component" value="Unassembled WGS sequence"/>
</dbReference>
<dbReference type="PANTHER" id="PTHR47968:SF36">
    <property type="entry name" value="KINESIN HEAVY CHAIN ISOFORM X1"/>
    <property type="match status" value="1"/>
</dbReference>
<dbReference type="InterPro" id="IPR027640">
    <property type="entry name" value="Kinesin-like_fam"/>
</dbReference>
<evidence type="ECO:0000256" key="3">
    <source>
        <dbReference type="ARBA" id="ARBA00022980"/>
    </source>
</evidence>
<proteinExistence type="inferred from homology"/>
<name>A0A2U1KSI7_ARTAN</name>
<dbReference type="GO" id="GO:0007018">
    <property type="term" value="P:microtubule-based movement"/>
    <property type="evidence" value="ECO:0007669"/>
    <property type="project" value="InterPro"/>
</dbReference>
<dbReference type="InterPro" id="IPR000554">
    <property type="entry name" value="Ribosomal_eS7"/>
</dbReference>
<evidence type="ECO:0000256" key="6">
    <source>
        <dbReference type="ARBA" id="ARBA00023274"/>
    </source>
</evidence>
<gene>
    <name evidence="9" type="ORF">CTI12_AA569430</name>
</gene>
<keyword evidence="3" id="KW-0689">Ribosomal protein</keyword>
<dbReference type="GO" id="GO:0005524">
    <property type="term" value="F:ATP binding"/>
    <property type="evidence" value="ECO:0007669"/>
    <property type="project" value="InterPro"/>
</dbReference>
<dbReference type="GO" id="GO:0005874">
    <property type="term" value="C:microtubule"/>
    <property type="evidence" value="ECO:0007669"/>
    <property type="project" value="UniProtKB-KW"/>
</dbReference>
<dbReference type="PROSITE" id="PS50067">
    <property type="entry name" value="KINESIN_MOTOR_2"/>
    <property type="match status" value="1"/>
</dbReference>
<comment type="similarity">
    <text evidence="1">Belongs to the eukaryotic ribosomal protein eS7 family.</text>
</comment>
<dbReference type="Pfam" id="PF00225">
    <property type="entry name" value="Kinesin"/>
    <property type="match status" value="1"/>
</dbReference>
<keyword evidence="6" id="KW-0687">Ribonucleoprotein</keyword>
<dbReference type="GO" id="GO:1990904">
    <property type="term" value="C:ribonucleoprotein complex"/>
    <property type="evidence" value="ECO:0007669"/>
    <property type="project" value="UniProtKB-KW"/>
</dbReference>
<evidence type="ECO:0000256" key="5">
    <source>
        <dbReference type="ARBA" id="ARBA00023175"/>
    </source>
</evidence>
<evidence type="ECO:0000259" key="8">
    <source>
        <dbReference type="PROSITE" id="PS50067"/>
    </source>
</evidence>
<keyword evidence="2" id="KW-0493">Microtubule</keyword>
<evidence type="ECO:0000313" key="9">
    <source>
        <dbReference type="EMBL" id="PWA39722.1"/>
    </source>
</evidence>
<dbReference type="GO" id="GO:0003735">
    <property type="term" value="F:structural constituent of ribosome"/>
    <property type="evidence" value="ECO:0007669"/>
    <property type="project" value="InterPro"/>
</dbReference>
<evidence type="ECO:0000256" key="2">
    <source>
        <dbReference type="ARBA" id="ARBA00022701"/>
    </source>
</evidence>
<protein>
    <submittedName>
        <fullName evidence="9">Kinesin, motor domain-containing protein</fullName>
    </submittedName>
</protein>
<feature type="domain" description="Kinesin motor" evidence="8">
    <location>
        <begin position="1"/>
        <end position="140"/>
    </location>
</feature>
<keyword evidence="10" id="KW-1185">Reference proteome</keyword>
<comment type="caution">
    <text evidence="9">The sequence shown here is derived from an EMBL/GenBank/DDBJ whole genome shotgun (WGS) entry which is preliminary data.</text>
</comment>
<dbReference type="InterPro" id="IPR001752">
    <property type="entry name" value="Kinesin_motor_dom"/>
</dbReference>
<dbReference type="Gene3D" id="3.40.850.10">
    <property type="entry name" value="Kinesin motor domain"/>
    <property type="match status" value="1"/>
</dbReference>
<keyword evidence="5" id="KW-0505">Motor protein</keyword>
<sequence>MNGSDNDPGIIHRAVKDIFAKTSLSTDREFLIRVSYMDIYNEEINDLFAVENQKLQIHESLDRGIFVAGLREEIVNSADQVLKLIEMGEGLSFSSTFYVTSIYLDPKARNDTEYKLETFSGVYRKLSGKDVVFEYPMTEA</sequence>
<evidence type="ECO:0000313" key="10">
    <source>
        <dbReference type="Proteomes" id="UP000245207"/>
    </source>
</evidence>
<dbReference type="EMBL" id="PKPP01014384">
    <property type="protein sequence ID" value="PWA39722.1"/>
    <property type="molecule type" value="Genomic_DNA"/>
</dbReference>
<evidence type="ECO:0000256" key="7">
    <source>
        <dbReference type="PROSITE-ProRule" id="PRU00283"/>
    </source>
</evidence>
<organism evidence="9 10">
    <name type="scientific">Artemisia annua</name>
    <name type="common">Sweet wormwood</name>
    <dbReference type="NCBI Taxonomy" id="35608"/>
    <lineage>
        <taxon>Eukaryota</taxon>
        <taxon>Viridiplantae</taxon>
        <taxon>Streptophyta</taxon>
        <taxon>Embryophyta</taxon>
        <taxon>Tracheophyta</taxon>
        <taxon>Spermatophyta</taxon>
        <taxon>Magnoliopsida</taxon>
        <taxon>eudicotyledons</taxon>
        <taxon>Gunneridae</taxon>
        <taxon>Pentapetalae</taxon>
        <taxon>asterids</taxon>
        <taxon>campanulids</taxon>
        <taxon>Asterales</taxon>
        <taxon>Asteraceae</taxon>
        <taxon>Asteroideae</taxon>
        <taxon>Anthemideae</taxon>
        <taxon>Artemisiinae</taxon>
        <taxon>Artemisia</taxon>
    </lineage>
</organism>
<comment type="caution">
    <text evidence="7">Lacks conserved residue(s) required for the propagation of feature annotation.</text>
</comment>
<evidence type="ECO:0000256" key="1">
    <source>
        <dbReference type="ARBA" id="ARBA00007820"/>
    </source>
</evidence>
<dbReference type="OrthoDB" id="1744730at2759"/>
<dbReference type="Pfam" id="PF01251">
    <property type="entry name" value="Ribosomal_S7e"/>
    <property type="match status" value="1"/>
</dbReference>
<reference evidence="9 10" key="1">
    <citation type="journal article" date="2018" name="Mol. Plant">
        <title>The genome of Artemisia annua provides insight into the evolution of Asteraceae family and artemisinin biosynthesis.</title>
        <authorList>
            <person name="Shen Q."/>
            <person name="Zhang L."/>
            <person name="Liao Z."/>
            <person name="Wang S."/>
            <person name="Yan T."/>
            <person name="Shi P."/>
            <person name="Liu M."/>
            <person name="Fu X."/>
            <person name="Pan Q."/>
            <person name="Wang Y."/>
            <person name="Lv Z."/>
            <person name="Lu X."/>
            <person name="Zhang F."/>
            <person name="Jiang W."/>
            <person name="Ma Y."/>
            <person name="Chen M."/>
            <person name="Hao X."/>
            <person name="Li L."/>
            <person name="Tang Y."/>
            <person name="Lv G."/>
            <person name="Zhou Y."/>
            <person name="Sun X."/>
            <person name="Brodelius P.E."/>
            <person name="Rose J.K.C."/>
            <person name="Tang K."/>
        </authorList>
    </citation>
    <scope>NUCLEOTIDE SEQUENCE [LARGE SCALE GENOMIC DNA]</scope>
    <source>
        <strain evidence="10">cv. Huhao1</strain>
        <tissue evidence="9">Leaf</tissue>
    </source>
</reference>
<dbReference type="GO" id="GO:0008017">
    <property type="term" value="F:microtubule binding"/>
    <property type="evidence" value="ECO:0007669"/>
    <property type="project" value="InterPro"/>
</dbReference>
<comment type="similarity">
    <text evidence="7">Belongs to the TRAFAC class myosin-kinesin ATPase superfamily. Kinesin family.</text>
</comment>
<dbReference type="PANTHER" id="PTHR47968">
    <property type="entry name" value="CENTROMERE PROTEIN E"/>
    <property type="match status" value="1"/>
</dbReference>
<dbReference type="STRING" id="35608.A0A2U1KSI7"/>
<dbReference type="InterPro" id="IPR036961">
    <property type="entry name" value="Kinesin_motor_dom_sf"/>
</dbReference>
<keyword evidence="4" id="KW-0175">Coiled coil</keyword>